<proteinExistence type="predicted"/>
<sequence length="101" mass="11419">MPLEPQLKSQIKLQRCCVSCRKIAPKSEFWRVVRLHSDSPEASATNPEIGLDKGMGRSAYICPNLQCLQQAQKKNRLGRSLHAQIPPQIFELLKARLEVVP</sequence>
<dbReference type="AlphaFoldDB" id="A0AAW9Q129"/>
<dbReference type="InterPro" id="IPR035931">
    <property type="entry name" value="YlxR-like_sf"/>
</dbReference>
<dbReference type="RefSeq" id="WP_330482932.1">
    <property type="nucleotide sequence ID" value="NZ_JAZBJZ010000020.1"/>
</dbReference>
<dbReference type="Proteomes" id="UP001333818">
    <property type="component" value="Unassembled WGS sequence"/>
</dbReference>
<accession>A0AAW9Q129</accession>
<evidence type="ECO:0000259" key="1">
    <source>
        <dbReference type="Pfam" id="PF04296"/>
    </source>
</evidence>
<comment type="caution">
    <text evidence="2">The sequence shown here is derived from an EMBL/GenBank/DDBJ whole genome shotgun (WGS) entry which is preliminary data.</text>
</comment>
<gene>
    <name evidence="2" type="ORF">V2H45_07080</name>
</gene>
<dbReference type="Gene3D" id="3.30.1230.10">
    <property type="entry name" value="YlxR-like"/>
    <property type="match status" value="1"/>
</dbReference>
<dbReference type="EMBL" id="JAZBJZ010000020">
    <property type="protein sequence ID" value="MEE3716503.1"/>
    <property type="molecule type" value="Genomic_DNA"/>
</dbReference>
<dbReference type="PANTHER" id="PTHR34215">
    <property type="entry name" value="BLL0784 PROTEIN"/>
    <property type="match status" value="1"/>
</dbReference>
<feature type="domain" description="YlxR" evidence="1">
    <location>
        <begin position="15"/>
        <end position="94"/>
    </location>
</feature>
<name>A0AAW9Q129_9CYAN</name>
<reference evidence="2" key="1">
    <citation type="submission" date="2024-01" db="EMBL/GenBank/DDBJ databases">
        <title>Bank of Algae and Cyanobacteria of the Azores (BACA) strain genomes.</title>
        <authorList>
            <person name="Luz R."/>
            <person name="Cordeiro R."/>
            <person name="Fonseca A."/>
            <person name="Goncalves V."/>
        </authorList>
    </citation>
    <scope>NUCLEOTIDE SEQUENCE</scope>
    <source>
        <strain evidence="2">BACA0141</strain>
    </source>
</reference>
<organism evidence="2 3">
    <name type="scientific">Tumidithrix elongata BACA0141</name>
    <dbReference type="NCBI Taxonomy" id="2716417"/>
    <lineage>
        <taxon>Bacteria</taxon>
        <taxon>Bacillati</taxon>
        <taxon>Cyanobacteriota</taxon>
        <taxon>Cyanophyceae</taxon>
        <taxon>Pseudanabaenales</taxon>
        <taxon>Pseudanabaenaceae</taxon>
        <taxon>Tumidithrix</taxon>
        <taxon>Tumidithrix elongata</taxon>
    </lineage>
</organism>
<dbReference type="SUPFAM" id="SSF64376">
    <property type="entry name" value="YlxR-like"/>
    <property type="match status" value="1"/>
</dbReference>
<evidence type="ECO:0000313" key="2">
    <source>
        <dbReference type="EMBL" id="MEE3716503.1"/>
    </source>
</evidence>
<dbReference type="PANTHER" id="PTHR34215:SF1">
    <property type="entry name" value="YLXR DOMAIN-CONTAINING PROTEIN"/>
    <property type="match status" value="1"/>
</dbReference>
<keyword evidence="3" id="KW-1185">Reference proteome</keyword>
<evidence type="ECO:0000313" key="3">
    <source>
        <dbReference type="Proteomes" id="UP001333818"/>
    </source>
</evidence>
<dbReference type="Pfam" id="PF04296">
    <property type="entry name" value="YlxR"/>
    <property type="match status" value="1"/>
</dbReference>
<protein>
    <submittedName>
        <fullName evidence="2">YlxR family protein</fullName>
    </submittedName>
</protein>
<dbReference type="InterPro" id="IPR007393">
    <property type="entry name" value="YlxR_dom"/>
</dbReference>
<dbReference type="InterPro" id="IPR037465">
    <property type="entry name" value="YlxR"/>
</dbReference>